<feature type="domain" description="Putative Flp pilus-assembly TadG-like N-terminal" evidence="2">
    <location>
        <begin position="12"/>
        <end position="55"/>
    </location>
</feature>
<evidence type="ECO:0000313" key="3">
    <source>
        <dbReference type="EMBL" id="SDH66541.1"/>
    </source>
</evidence>
<evidence type="ECO:0000256" key="1">
    <source>
        <dbReference type="SAM" id="MobiDB-lite"/>
    </source>
</evidence>
<gene>
    <name evidence="3" type="ORF">SAMN04489720_1941</name>
</gene>
<sequence length="352" mass="37236">MRRLTRARRDRGAAATWVALLIVPLLVVGALGIDVGLVQVDRQRLQTGADAAALAIATQCSRQVCTNTTNALAAQDMATANAPLVDPAYATVDVIDRTEGYVEVTTTSTRDHFFGPVAGIDSSQLSATSGARWGYPERGTVDPPLAISWCALAAAVGTNVVRDLTGRIVGVDLPVAGQRSLLRSVGLNVTVCPGALVSSLGLSGLLQTLPFGFLAGPGCGSTVVEVGAWVSQYPQTNAPAACQPPNFAQYLGETLYLPVYSEIRLNNLTRTNQFRIYAFVAVTIHGYNLGNGIRSNPNPCPPTLLNPDPRCLDLSFELELGIDSPSDDFEYGPGAPPIGDPRVQLVLPEERP</sequence>
<dbReference type="InterPro" id="IPR028087">
    <property type="entry name" value="Tad_N"/>
</dbReference>
<feature type="region of interest" description="Disordered" evidence="1">
    <location>
        <begin position="327"/>
        <end position="352"/>
    </location>
</feature>
<evidence type="ECO:0000313" key="4">
    <source>
        <dbReference type="Proteomes" id="UP000198822"/>
    </source>
</evidence>
<keyword evidence="4" id="KW-1185">Reference proteome</keyword>
<dbReference type="OrthoDB" id="5187898at2"/>
<dbReference type="Proteomes" id="UP000198822">
    <property type="component" value="Chromosome I"/>
</dbReference>
<dbReference type="STRING" id="399736.SAMN04489720_1941"/>
<protein>
    <submittedName>
        <fullName evidence="3">Putative Flp pilus-assembly TadE/G-like</fullName>
    </submittedName>
</protein>
<accession>A0A1G8E9J7</accession>
<evidence type="ECO:0000259" key="2">
    <source>
        <dbReference type="Pfam" id="PF13400"/>
    </source>
</evidence>
<dbReference type="AlphaFoldDB" id="A0A1G8E9J7"/>
<dbReference type="RefSeq" id="WP_092504553.1">
    <property type="nucleotide sequence ID" value="NZ_LT629695.1"/>
</dbReference>
<organism evidence="3 4">
    <name type="scientific">Agrococcus jejuensis</name>
    <dbReference type="NCBI Taxonomy" id="399736"/>
    <lineage>
        <taxon>Bacteria</taxon>
        <taxon>Bacillati</taxon>
        <taxon>Actinomycetota</taxon>
        <taxon>Actinomycetes</taxon>
        <taxon>Micrococcales</taxon>
        <taxon>Microbacteriaceae</taxon>
        <taxon>Agrococcus</taxon>
    </lineage>
</organism>
<reference evidence="4" key="1">
    <citation type="submission" date="2016-10" db="EMBL/GenBank/DDBJ databases">
        <authorList>
            <person name="Varghese N."/>
            <person name="Submissions S."/>
        </authorList>
    </citation>
    <scope>NUCLEOTIDE SEQUENCE [LARGE SCALE GENOMIC DNA]</scope>
    <source>
        <strain evidence="4">DSM 22002</strain>
    </source>
</reference>
<dbReference type="Pfam" id="PF13400">
    <property type="entry name" value="Tad"/>
    <property type="match status" value="1"/>
</dbReference>
<proteinExistence type="predicted"/>
<dbReference type="EMBL" id="LT629695">
    <property type="protein sequence ID" value="SDH66541.1"/>
    <property type="molecule type" value="Genomic_DNA"/>
</dbReference>
<name>A0A1G8E9J7_9MICO</name>